<dbReference type="Gene3D" id="3.20.20.70">
    <property type="entry name" value="Aldolase class I"/>
    <property type="match status" value="1"/>
</dbReference>
<proteinExistence type="predicted"/>
<dbReference type="InterPro" id="IPR013785">
    <property type="entry name" value="Aldolase_TIM"/>
</dbReference>
<reference evidence="1" key="1">
    <citation type="journal article" date="2014" name="Front. Microbiol.">
        <title>High frequency of phylogenetically diverse reductive dehalogenase-homologous genes in deep subseafloor sedimentary metagenomes.</title>
        <authorList>
            <person name="Kawai M."/>
            <person name="Futagami T."/>
            <person name="Toyoda A."/>
            <person name="Takaki Y."/>
            <person name="Nishi S."/>
            <person name="Hori S."/>
            <person name="Arai W."/>
            <person name="Tsubouchi T."/>
            <person name="Morono Y."/>
            <person name="Uchiyama I."/>
            <person name="Ito T."/>
            <person name="Fujiyama A."/>
            <person name="Inagaki F."/>
            <person name="Takami H."/>
        </authorList>
    </citation>
    <scope>NUCLEOTIDE SEQUENCE</scope>
    <source>
        <strain evidence="1">Expedition CK06-06</strain>
    </source>
</reference>
<feature type="non-terminal residue" evidence="1">
    <location>
        <position position="1"/>
    </location>
</feature>
<dbReference type="SUPFAM" id="SSF51569">
    <property type="entry name" value="Aldolase"/>
    <property type="match status" value="1"/>
</dbReference>
<evidence type="ECO:0008006" key="2">
    <source>
        <dbReference type="Google" id="ProtNLM"/>
    </source>
</evidence>
<comment type="caution">
    <text evidence="1">The sequence shown here is derived from an EMBL/GenBank/DDBJ whole genome shotgun (WGS) entry which is preliminary data.</text>
</comment>
<evidence type="ECO:0000313" key="1">
    <source>
        <dbReference type="EMBL" id="GAF75395.1"/>
    </source>
</evidence>
<dbReference type="EMBL" id="BARS01008202">
    <property type="protein sequence ID" value="GAF75395.1"/>
    <property type="molecule type" value="Genomic_DNA"/>
</dbReference>
<gene>
    <name evidence="1" type="ORF">S01H1_15688</name>
</gene>
<sequence length="66" mass="7721">SKKAKELHYKTYPLCRAMFIETNPLPVKTALARMGMLKKEWRLPLDGMQKENEKKLEKALLDYGLL</sequence>
<organism evidence="1">
    <name type="scientific">marine sediment metagenome</name>
    <dbReference type="NCBI Taxonomy" id="412755"/>
    <lineage>
        <taxon>unclassified sequences</taxon>
        <taxon>metagenomes</taxon>
        <taxon>ecological metagenomes</taxon>
    </lineage>
</organism>
<dbReference type="GO" id="GO:0016829">
    <property type="term" value="F:lyase activity"/>
    <property type="evidence" value="ECO:0007669"/>
    <property type="project" value="InterPro"/>
</dbReference>
<dbReference type="InterPro" id="IPR002220">
    <property type="entry name" value="DapA-like"/>
</dbReference>
<name>X0TH16_9ZZZZ</name>
<dbReference type="AlphaFoldDB" id="X0TH16"/>
<dbReference type="Pfam" id="PF00701">
    <property type="entry name" value="DHDPS"/>
    <property type="match status" value="1"/>
</dbReference>
<accession>X0TH16</accession>
<protein>
    <recommendedName>
        <fullName evidence="2">4-hydroxy-tetrahydrodipicolinate synthase</fullName>
    </recommendedName>
</protein>